<comment type="caution">
    <text evidence="1">The sequence shown here is derived from an EMBL/GenBank/DDBJ whole genome shotgun (WGS) entry which is preliminary data.</text>
</comment>
<dbReference type="Proteomes" id="UP001177021">
    <property type="component" value="Unassembled WGS sequence"/>
</dbReference>
<name>A0ACB0LWV1_TRIPR</name>
<organism evidence="1 2">
    <name type="scientific">Trifolium pratense</name>
    <name type="common">Red clover</name>
    <dbReference type="NCBI Taxonomy" id="57577"/>
    <lineage>
        <taxon>Eukaryota</taxon>
        <taxon>Viridiplantae</taxon>
        <taxon>Streptophyta</taxon>
        <taxon>Embryophyta</taxon>
        <taxon>Tracheophyta</taxon>
        <taxon>Spermatophyta</taxon>
        <taxon>Magnoliopsida</taxon>
        <taxon>eudicotyledons</taxon>
        <taxon>Gunneridae</taxon>
        <taxon>Pentapetalae</taxon>
        <taxon>rosids</taxon>
        <taxon>fabids</taxon>
        <taxon>Fabales</taxon>
        <taxon>Fabaceae</taxon>
        <taxon>Papilionoideae</taxon>
        <taxon>50 kb inversion clade</taxon>
        <taxon>NPAAA clade</taxon>
        <taxon>Hologalegina</taxon>
        <taxon>IRL clade</taxon>
        <taxon>Trifolieae</taxon>
        <taxon>Trifolium</taxon>
    </lineage>
</organism>
<proteinExistence type="predicted"/>
<evidence type="ECO:0000313" key="1">
    <source>
        <dbReference type="EMBL" id="CAJ2671567.1"/>
    </source>
</evidence>
<sequence>MIEIHNHWKYTEAVRIKCMGVPTVDMKNVCTQLEDKTFGEIIFRYGGTLILYRGRNYNPRKRPVIPMMLWKPHEPVYPRLIKTTIDGLSIEETKAMRKRGSAVPALTKLAKNGYYAHLVTMVRDAFLLCEFVRIDCQGLERSDYKKIGCKLRDLVPCILVTFDIEQIVVWRGNDYKHLKDGCFLEVEESFDDGSNFLMDRG</sequence>
<keyword evidence="2" id="KW-1185">Reference proteome</keyword>
<reference evidence="1" key="1">
    <citation type="submission" date="2023-10" db="EMBL/GenBank/DDBJ databases">
        <authorList>
            <person name="Rodriguez Cubillos JULIANA M."/>
            <person name="De Vega J."/>
        </authorList>
    </citation>
    <scope>NUCLEOTIDE SEQUENCE</scope>
</reference>
<gene>
    <name evidence="1" type="ORF">MILVUS5_LOCUS35371</name>
</gene>
<evidence type="ECO:0000313" key="2">
    <source>
        <dbReference type="Proteomes" id="UP001177021"/>
    </source>
</evidence>
<dbReference type="EMBL" id="CASHSV030000615">
    <property type="protein sequence ID" value="CAJ2671567.1"/>
    <property type="molecule type" value="Genomic_DNA"/>
</dbReference>
<protein>
    <submittedName>
        <fullName evidence="1">Uncharacterized protein</fullName>
    </submittedName>
</protein>
<accession>A0ACB0LWV1</accession>